<evidence type="ECO:0000256" key="9">
    <source>
        <dbReference type="ARBA" id="ARBA00023002"/>
    </source>
</evidence>
<evidence type="ECO:0000313" key="15">
    <source>
        <dbReference type="EMBL" id="KIM65672.1"/>
    </source>
</evidence>
<gene>
    <name evidence="15" type="ORF">SCLCIDRAFT_1212075</name>
</gene>
<dbReference type="PANTHER" id="PTHR24305">
    <property type="entry name" value="CYTOCHROME P450"/>
    <property type="match status" value="1"/>
</dbReference>
<accession>A0A0C3AL61</accession>
<reference evidence="15 16" key="1">
    <citation type="submission" date="2014-04" db="EMBL/GenBank/DDBJ databases">
        <authorList>
            <consortium name="DOE Joint Genome Institute"/>
            <person name="Kuo A."/>
            <person name="Kohler A."/>
            <person name="Nagy L.G."/>
            <person name="Floudas D."/>
            <person name="Copeland A."/>
            <person name="Barry K.W."/>
            <person name="Cichocki N."/>
            <person name="Veneault-Fourrey C."/>
            <person name="LaButti K."/>
            <person name="Lindquist E.A."/>
            <person name="Lipzen A."/>
            <person name="Lundell T."/>
            <person name="Morin E."/>
            <person name="Murat C."/>
            <person name="Sun H."/>
            <person name="Tunlid A."/>
            <person name="Henrissat B."/>
            <person name="Grigoriev I.V."/>
            <person name="Hibbett D.S."/>
            <person name="Martin F."/>
            <person name="Nordberg H.P."/>
            <person name="Cantor M.N."/>
            <person name="Hua S.X."/>
        </authorList>
    </citation>
    <scope>NUCLEOTIDE SEQUENCE [LARGE SCALE GENOMIC DNA]</scope>
    <source>
        <strain evidence="15 16">Foug A</strain>
    </source>
</reference>
<keyword evidence="9 14" id="KW-0560">Oxidoreductase</keyword>
<organism evidence="15 16">
    <name type="scientific">Scleroderma citrinum Foug A</name>
    <dbReference type="NCBI Taxonomy" id="1036808"/>
    <lineage>
        <taxon>Eukaryota</taxon>
        <taxon>Fungi</taxon>
        <taxon>Dikarya</taxon>
        <taxon>Basidiomycota</taxon>
        <taxon>Agaricomycotina</taxon>
        <taxon>Agaricomycetes</taxon>
        <taxon>Agaricomycetidae</taxon>
        <taxon>Boletales</taxon>
        <taxon>Sclerodermatineae</taxon>
        <taxon>Sclerodermataceae</taxon>
        <taxon>Scleroderma</taxon>
    </lineage>
</organism>
<evidence type="ECO:0000256" key="12">
    <source>
        <dbReference type="ARBA" id="ARBA00023136"/>
    </source>
</evidence>
<evidence type="ECO:0000256" key="1">
    <source>
        <dbReference type="ARBA" id="ARBA00001971"/>
    </source>
</evidence>
<evidence type="ECO:0008006" key="17">
    <source>
        <dbReference type="Google" id="ProtNLM"/>
    </source>
</evidence>
<sequence>MKYTKLRRISAKAYLRRQKKRRKEVQMKEITLLSVKTEDAEIDTSLTREEVLAQMMTLLVAGYETTAISMTWALLELARHPDIQQRLREEILSFDGEPTYDQISKDFPYFDAVVHEIFRLHPAAPEMGRMAREDDIIPLSQPVRNRCGEFTHNIFVARGTLVSIPIPFINRSDALWGPDAKQFRPERWLETDGITPQARELQGYRHLMTFGDGPKVCLGKLFAIAEVKTVLWVVVKNFVLEMRDGPNTQVEKGGGMLPRPRLAGEDGAKVPLRIKRYGG</sequence>
<evidence type="ECO:0000256" key="10">
    <source>
        <dbReference type="ARBA" id="ARBA00023004"/>
    </source>
</evidence>
<keyword evidence="11 14" id="KW-0503">Monooxygenase</keyword>
<evidence type="ECO:0000256" key="5">
    <source>
        <dbReference type="ARBA" id="ARBA00022617"/>
    </source>
</evidence>
<name>A0A0C3AL61_9AGAM</name>
<proteinExistence type="inferred from homology"/>
<keyword evidence="6" id="KW-0812">Transmembrane</keyword>
<evidence type="ECO:0000256" key="6">
    <source>
        <dbReference type="ARBA" id="ARBA00022692"/>
    </source>
</evidence>
<dbReference type="PANTHER" id="PTHR24305:SF166">
    <property type="entry name" value="CYTOCHROME P450 12A4, MITOCHONDRIAL-RELATED"/>
    <property type="match status" value="1"/>
</dbReference>
<dbReference type="OrthoDB" id="1470350at2759"/>
<protein>
    <recommendedName>
        <fullName evidence="17">Cytochrome P450</fullName>
    </recommendedName>
</protein>
<dbReference type="Gene3D" id="1.10.630.10">
    <property type="entry name" value="Cytochrome P450"/>
    <property type="match status" value="1"/>
</dbReference>
<evidence type="ECO:0000256" key="13">
    <source>
        <dbReference type="PIRSR" id="PIRSR602401-1"/>
    </source>
</evidence>
<dbReference type="InterPro" id="IPR001128">
    <property type="entry name" value="Cyt_P450"/>
</dbReference>
<comment type="pathway">
    <text evidence="3">Secondary metabolite biosynthesis; terpenoid biosynthesis.</text>
</comment>
<dbReference type="GO" id="GO:0016020">
    <property type="term" value="C:membrane"/>
    <property type="evidence" value="ECO:0007669"/>
    <property type="project" value="UniProtKB-SubCell"/>
</dbReference>
<keyword evidence="8" id="KW-1133">Transmembrane helix</keyword>
<dbReference type="PROSITE" id="PS00086">
    <property type="entry name" value="CYTOCHROME_P450"/>
    <property type="match status" value="1"/>
</dbReference>
<dbReference type="Proteomes" id="UP000053989">
    <property type="component" value="Unassembled WGS sequence"/>
</dbReference>
<dbReference type="Pfam" id="PF00067">
    <property type="entry name" value="p450"/>
    <property type="match status" value="1"/>
</dbReference>
<dbReference type="PRINTS" id="PR00385">
    <property type="entry name" value="P450"/>
</dbReference>
<feature type="binding site" description="axial binding residue" evidence="13">
    <location>
        <position position="217"/>
    </location>
    <ligand>
        <name>heme</name>
        <dbReference type="ChEBI" id="CHEBI:30413"/>
    </ligand>
    <ligandPart>
        <name>Fe</name>
        <dbReference type="ChEBI" id="CHEBI:18248"/>
    </ligandPart>
</feature>
<dbReference type="GO" id="GO:0005506">
    <property type="term" value="F:iron ion binding"/>
    <property type="evidence" value="ECO:0007669"/>
    <property type="project" value="InterPro"/>
</dbReference>
<dbReference type="GO" id="GO:0020037">
    <property type="term" value="F:heme binding"/>
    <property type="evidence" value="ECO:0007669"/>
    <property type="project" value="InterPro"/>
</dbReference>
<keyword evidence="10 13" id="KW-0408">Iron</keyword>
<dbReference type="InParanoid" id="A0A0C3AL61"/>
<reference evidence="16" key="2">
    <citation type="submission" date="2015-01" db="EMBL/GenBank/DDBJ databases">
        <title>Evolutionary Origins and Diversification of the Mycorrhizal Mutualists.</title>
        <authorList>
            <consortium name="DOE Joint Genome Institute"/>
            <consortium name="Mycorrhizal Genomics Consortium"/>
            <person name="Kohler A."/>
            <person name="Kuo A."/>
            <person name="Nagy L.G."/>
            <person name="Floudas D."/>
            <person name="Copeland A."/>
            <person name="Barry K.W."/>
            <person name="Cichocki N."/>
            <person name="Veneault-Fourrey C."/>
            <person name="LaButti K."/>
            <person name="Lindquist E.A."/>
            <person name="Lipzen A."/>
            <person name="Lundell T."/>
            <person name="Morin E."/>
            <person name="Murat C."/>
            <person name="Riley R."/>
            <person name="Ohm R."/>
            <person name="Sun H."/>
            <person name="Tunlid A."/>
            <person name="Henrissat B."/>
            <person name="Grigoriev I.V."/>
            <person name="Hibbett D.S."/>
            <person name="Martin F."/>
        </authorList>
    </citation>
    <scope>NUCLEOTIDE SEQUENCE [LARGE SCALE GENOMIC DNA]</scope>
    <source>
        <strain evidence="16">Foug A</strain>
    </source>
</reference>
<comment type="subcellular location">
    <subcellularLocation>
        <location evidence="2">Membrane</location>
    </subcellularLocation>
</comment>
<keyword evidence="16" id="KW-1185">Reference proteome</keyword>
<dbReference type="SUPFAM" id="SSF48264">
    <property type="entry name" value="Cytochrome P450"/>
    <property type="match status" value="1"/>
</dbReference>
<evidence type="ECO:0000256" key="3">
    <source>
        <dbReference type="ARBA" id="ARBA00004721"/>
    </source>
</evidence>
<dbReference type="EMBL" id="KN822021">
    <property type="protein sequence ID" value="KIM65672.1"/>
    <property type="molecule type" value="Genomic_DNA"/>
</dbReference>
<keyword evidence="5 13" id="KW-0349">Heme</keyword>
<keyword evidence="12" id="KW-0472">Membrane</keyword>
<dbReference type="GO" id="GO:0016705">
    <property type="term" value="F:oxidoreductase activity, acting on paired donors, with incorporation or reduction of molecular oxygen"/>
    <property type="evidence" value="ECO:0007669"/>
    <property type="project" value="InterPro"/>
</dbReference>
<evidence type="ECO:0000256" key="11">
    <source>
        <dbReference type="ARBA" id="ARBA00023033"/>
    </source>
</evidence>
<dbReference type="GO" id="GO:0004497">
    <property type="term" value="F:monooxygenase activity"/>
    <property type="evidence" value="ECO:0007669"/>
    <property type="project" value="UniProtKB-KW"/>
</dbReference>
<evidence type="ECO:0000256" key="4">
    <source>
        <dbReference type="ARBA" id="ARBA00010617"/>
    </source>
</evidence>
<keyword evidence="7 13" id="KW-0479">Metal-binding</keyword>
<dbReference type="InterPro" id="IPR050121">
    <property type="entry name" value="Cytochrome_P450_monoxygenase"/>
</dbReference>
<dbReference type="AlphaFoldDB" id="A0A0C3AL61"/>
<evidence type="ECO:0000313" key="16">
    <source>
        <dbReference type="Proteomes" id="UP000053989"/>
    </source>
</evidence>
<evidence type="ECO:0000256" key="14">
    <source>
        <dbReference type="RuleBase" id="RU000461"/>
    </source>
</evidence>
<dbReference type="InterPro" id="IPR017972">
    <property type="entry name" value="Cyt_P450_CS"/>
</dbReference>
<evidence type="ECO:0000256" key="7">
    <source>
        <dbReference type="ARBA" id="ARBA00022723"/>
    </source>
</evidence>
<dbReference type="InterPro" id="IPR036396">
    <property type="entry name" value="Cyt_P450_sf"/>
</dbReference>
<evidence type="ECO:0000256" key="2">
    <source>
        <dbReference type="ARBA" id="ARBA00004370"/>
    </source>
</evidence>
<dbReference type="InterPro" id="IPR002401">
    <property type="entry name" value="Cyt_P450_E_grp-I"/>
</dbReference>
<dbReference type="HOGENOM" id="CLU_001570_5_11_1"/>
<evidence type="ECO:0000256" key="8">
    <source>
        <dbReference type="ARBA" id="ARBA00022989"/>
    </source>
</evidence>
<comment type="cofactor">
    <cofactor evidence="1 13">
        <name>heme</name>
        <dbReference type="ChEBI" id="CHEBI:30413"/>
    </cofactor>
</comment>
<dbReference type="PRINTS" id="PR00463">
    <property type="entry name" value="EP450I"/>
</dbReference>
<dbReference type="STRING" id="1036808.A0A0C3AL61"/>
<comment type="similarity">
    <text evidence="4 14">Belongs to the cytochrome P450 family.</text>
</comment>